<evidence type="ECO:0000313" key="6">
    <source>
        <dbReference type="EMBL" id="MEQ1408067.1"/>
    </source>
</evidence>
<dbReference type="EMBL" id="JBEAAL010000023">
    <property type="protein sequence ID" value="MEQ1408067.1"/>
    <property type="molecule type" value="Genomic_DNA"/>
</dbReference>
<organism evidence="6 7">
    <name type="scientific">Neorhizobium phenanthreniclasticum</name>
    <dbReference type="NCBI Taxonomy" id="3157917"/>
    <lineage>
        <taxon>Bacteria</taxon>
        <taxon>Pseudomonadati</taxon>
        <taxon>Pseudomonadota</taxon>
        <taxon>Alphaproteobacteria</taxon>
        <taxon>Hyphomicrobiales</taxon>
        <taxon>Rhizobiaceae</taxon>
        <taxon>Rhizobium/Agrobacterium group</taxon>
        <taxon>Neorhizobium</taxon>
    </lineage>
</organism>
<dbReference type="PROSITE" id="PS51891">
    <property type="entry name" value="CENP_V_GFA"/>
    <property type="match status" value="1"/>
</dbReference>
<accession>A0ABV0M874</accession>
<dbReference type="Gene3D" id="3.90.1590.10">
    <property type="entry name" value="glutathione-dependent formaldehyde- activating enzyme (gfa)"/>
    <property type="match status" value="1"/>
</dbReference>
<name>A0ABV0M874_9HYPH</name>
<sequence length="136" mass="14857">MEQTNSGRCLCGSIRFETTGPLRTATACHCSQCRRQTGLFYVATAVRPQNLRIQGEETLSWYRASDMARRGFCSTCGSALFWQADGVDQISIMAGAFDQPSGLVMGEHIYCADKGDFYDIPEDGVPHHPGGRPTSA</sequence>
<comment type="caution">
    <text evidence="6">The sequence shown here is derived from an EMBL/GenBank/DDBJ whole genome shotgun (WGS) entry which is preliminary data.</text>
</comment>
<comment type="similarity">
    <text evidence="1">Belongs to the Gfa family.</text>
</comment>
<evidence type="ECO:0000256" key="4">
    <source>
        <dbReference type="ARBA" id="ARBA00023239"/>
    </source>
</evidence>
<evidence type="ECO:0000256" key="1">
    <source>
        <dbReference type="ARBA" id="ARBA00005495"/>
    </source>
</evidence>
<protein>
    <submittedName>
        <fullName evidence="6">GFA family protein</fullName>
    </submittedName>
</protein>
<evidence type="ECO:0000313" key="7">
    <source>
        <dbReference type="Proteomes" id="UP001496627"/>
    </source>
</evidence>
<evidence type="ECO:0000256" key="2">
    <source>
        <dbReference type="ARBA" id="ARBA00022723"/>
    </source>
</evidence>
<keyword evidence="2" id="KW-0479">Metal-binding</keyword>
<proteinExistence type="inferred from homology"/>
<keyword evidence="4" id="KW-0456">Lyase</keyword>
<dbReference type="Proteomes" id="UP001496627">
    <property type="component" value="Unassembled WGS sequence"/>
</dbReference>
<keyword evidence="3" id="KW-0862">Zinc</keyword>
<evidence type="ECO:0000259" key="5">
    <source>
        <dbReference type="PROSITE" id="PS51891"/>
    </source>
</evidence>
<dbReference type="InterPro" id="IPR011057">
    <property type="entry name" value="Mss4-like_sf"/>
</dbReference>
<dbReference type="Pfam" id="PF04828">
    <property type="entry name" value="GFA"/>
    <property type="match status" value="1"/>
</dbReference>
<evidence type="ECO:0000256" key="3">
    <source>
        <dbReference type="ARBA" id="ARBA00022833"/>
    </source>
</evidence>
<dbReference type="RefSeq" id="WP_227702814.1">
    <property type="nucleotide sequence ID" value="NZ_JBEAAL010000023.1"/>
</dbReference>
<dbReference type="PANTHER" id="PTHR33337:SF40">
    <property type="entry name" value="CENP-V_GFA DOMAIN-CONTAINING PROTEIN-RELATED"/>
    <property type="match status" value="1"/>
</dbReference>
<dbReference type="SUPFAM" id="SSF51316">
    <property type="entry name" value="Mss4-like"/>
    <property type="match status" value="1"/>
</dbReference>
<gene>
    <name evidence="6" type="ORF">ABK249_24370</name>
</gene>
<dbReference type="PANTHER" id="PTHR33337">
    <property type="entry name" value="GFA DOMAIN-CONTAINING PROTEIN"/>
    <property type="match status" value="1"/>
</dbReference>
<reference evidence="6 7" key="1">
    <citation type="submission" date="2024-05" db="EMBL/GenBank/DDBJ databases">
        <title>Neorhizobium sp. Rsf11, a plant growth promoting and heavy metal resistant PAH-degrader.</title>
        <authorList>
            <person name="Golubev S.N."/>
            <person name="Muratova A.Y."/>
            <person name="Markelova M.I."/>
        </authorList>
    </citation>
    <scope>NUCLEOTIDE SEQUENCE [LARGE SCALE GENOMIC DNA]</scope>
    <source>
        <strain evidence="6 7">Rsf11</strain>
    </source>
</reference>
<dbReference type="InterPro" id="IPR006913">
    <property type="entry name" value="CENP-V/GFA"/>
</dbReference>
<feature type="domain" description="CENP-V/GFA" evidence="5">
    <location>
        <begin position="5"/>
        <end position="119"/>
    </location>
</feature>
<keyword evidence="7" id="KW-1185">Reference proteome</keyword>